<evidence type="ECO:0000313" key="5">
    <source>
        <dbReference type="EMBL" id="KGT85957.1"/>
    </source>
</evidence>
<sequence length="87" mass="9867">MKNLIAELLVRLAEKEEESKELVAQVEALEIVVTALVRKLDNAQFQQITRSITTALDTATEATPTINSEDSSLLENYIQRLLHYPRQ</sequence>
<dbReference type="eggNOG" id="ENOG50330FG">
    <property type="taxonomic scope" value="Bacteria"/>
</dbReference>
<gene>
    <name evidence="5" type="ORF">NG99_27355</name>
</gene>
<organism evidence="5 6">
    <name type="scientific">Erwinia typographi</name>
    <dbReference type="NCBI Taxonomy" id="371042"/>
    <lineage>
        <taxon>Bacteria</taxon>
        <taxon>Pseudomonadati</taxon>
        <taxon>Pseudomonadota</taxon>
        <taxon>Gammaproteobacteria</taxon>
        <taxon>Enterobacterales</taxon>
        <taxon>Erwiniaceae</taxon>
        <taxon>Erwinia</taxon>
    </lineage>
</organism>
<dbReference type="GO" id="GO:0005737">
    <property type="term" value="C:cytoplasm"/>
    <property type="evidence" value="ECO:0007669"/>
    <property type="project" value="InterPro"/>
</dbReference>
<dbReference type="OrthoDB" id="6548574at2"/>
<dbReference type="InterPro" id="IPR019732">
    <property type="entry name" value="SigmaS_Anti-adapt_IraP"/>
</dbReference>
<feature type="coiled-coil region" evidence="4">
    <location>
        <begin position="5"/>
        <end position="32"/>
    </location>
</feature>
<dbReference type="NCBIfam" id="NF007598">
    <property type="entry name" value="PRK10244.1"/>
    <property type="match status" value="1"/>
</dbReference>
<reference evidence="5 6" key="1">
    <citation type="submission" date="2014-10" db="EMBL/GenBank/DDBJ databases">
        <title>Genome sequence of Erwinia typographi M043b.</title>
        <authorList>
            <person name="Chan K.-G."/>
            <person name="Tan W.-S."/>
        </authorList>
    </citation>
    <scope>NUCLEOTIDE SEQUENCE [LARGE SCALE GENOMIC DNA]</scope>
    <source>
        <strain evidence="5 6">M043b</strain>
    </source>
</reference>
<dbReference type="EMBL" id="JRUQ01000137">
    <property type="protein sequence ID" value="KGT85957.1"/>
    <property type="molecule type" value="Genomic_DNA"/>
</dbReference>
<dbReference type="Pfam" id="PF10796">
    <property type="entry name" value="Anti-adapt_IraP"/>
    <property type="match status" value="1"/>
</dbReference>
<name>A0A0A3YGR8_9GAMM</name>
<evidence type="ECO:0008006" key="7">
    <source>
        <dbReference type="Google" id="ProtNLM"/>
    </source>
</evidence>
<dbReference type="RefSeq" id="WP_034900079.1">
    <property type="nucleotide sequence ID" value="NZ_JRUQ01000137.1"/>
</dbReference>
<evidence type="ECO:0000256" key="4">
    <source>
        <dbReference type="SAM" id="Coils"/>
    </source>
</evidence>
<evidence type="ECO:0000256" key="3">
    <source>
        <dbReference type="ARBA" id="ARBA00023054"/>
    </source>
</evidence>
<keyword evidence="3 4" id="KW-0175">Coiled coil</keyword>
<dbReference type="Proteomes" id="UP000030351">
    <property type="component" value="Unassembled WGS sequence"/>
</dbReference>
<evidence type="ECO:0000313" key="6">
    <source>
        <dbReference type="Proteomes" id="UP000030351"/>
    </source>
</evidence>
<protein>
    <recommendedName>
        <fullName evidence="7">Anti-adapter protein IraP</fullName>
    </recommendedName>
</protein>
<dbReference type="STRING" id="371042.NG99_27355"/>
<accession>A0A0A3YGR8</accession>
<keyword evidence="2" id="KW-0346">Stress response</keyword>
<evidence type="ECO:0000256" key="1">
    <source>
        <dbReference type="ARBA" id="ARBA00022490"/>
    </source>
</evidence>
<comment type="caution">
    <text evidence="5">The sequence shown here is derived from an EMBL/GenBank/DDBJ whole genome shotgun (WGS) entry which is preliminary data.</text>
</comment>
<keyword evidence="6" id="KW-1185">Reference proteome</keyword>
<evidence type="ECO:0000256" key="2">
    <source>
        <dbReference type="ARBA" id="ARBA00023016"/>
    </source>
</evidence>
<dbReference type="AlphaFoldDB" id="A0A0A3YGR8"/>
<keyword evidence="1" id="KW-0963">Cytoplasm</keyword>
<proteinExistence type="predicted"/>